<dbReference type="InterPro" id="IPR019442">
    <property type="entry name" value="THADA/TRM732_DUF2428"/>
</dbReference>
<dbReference type="GO" id="GO:0005829">
    <property type="term" value="C:cytosol"/>
    <property type="evidence" value="ECO:0007669"/>
    <property type="project" value="TreeGrafter"/>
</dbReference>
<comment type="caution">
    <text evidence="5">The sequence shown here is derived from an EMBL/GenBank/DDBJ whole genome shotgun (WGS) entry which is preliminary data.</text>
</comment>
<dbReference type="SUPFAM" id="SSF48371">
    <property type="entry name" value="ARM repeat"/>
    <property type="match status" value="1"/>
</dbReference>
<dbReference type="Pfam" id="PF25150">
    <property type="entry name" value="TPR_Trm732"/>
    <property type="match status" value="1"/>
</dbReference>
<dbReference type="PANTHER" id="PTHR14387:SF0">
    <property type="entry name" value="DUF2428 DOMAIN-CONTAINING PROTEIN"/>
    <property type="match status" value="1"/>
</dbReference>
<organism evidence="5 6">
    <name type="scientific">Scyliorhinus torazame</name>
    <name type="common">Cloudy catshark</name>
    <name type="synonym">Catulus torazame</name>
    <dbReference type="NCBI Taxonomy" id="75743"/>
    <lineage>
        <taxon>Eukaryota</taxon>
        <taxon>Metazoa</taxon>
        <taxon>Chordata</taxon>
        <taxon>Craniata</taxon>
        <taxon>Vertebrata</taxon>
        <taxon>Chondrichthyes</taxon>
        <taxon>Elasmobranchii</taxon>
        <taxon>Galeomorphii</taxon>
        <taxon>Galeoidea</taxon>
        <taxon>Carcharhiniformes</taxon>
        <taxon>Scyliorhinidae</taxon>
        <taxon>Scyliorhinus</taxon>
    </lineage>
</organism>
<dbReference type="InterPro" id="IPR056843">
    <property type="entry name" value="THADA-like_TPR"/>
</dbReference>
<keyword evidence="6" id="KW-1185">Reference proteome</keyword>
<dbReference type="InterPro" id="IPR051954">
    <property type="entry name" value="tRNA_methyltransferase_THADA"/>
</dbReference>
<evidence type="ECO:0000256" key="2">
    <source>
        <dbReference type="ARBA" id="ARBA00035625"/>
    </source>
</evidence>
<feature type="domain" description="tRNA (32-2'-O)-methyltransferase regulator THADA-like TPR repeats region" evidence="4">
    <location>
        <begin position="142"/>
        <end position="414"/>
    </location>
</feature>
<dbReference type="Proteomes" id="UP000288216">
    <property type="component" value="Unassembled WGS sequence"/>
</dbReference>
<proteinExistence type="inferred from homology"/>
<dbReference type="Pfam" id="PF10350">
    <property type="entry name" value="DUF2428"/>
    <property type="match status" value="1"/>
</dbReference>
<dbReference type="OrthoDB" id="73997at2759"/>
<evidence type="ECO:0000259" key="3">
    <source>
        <dbReference type="Pfam" id="PF10350"/>
    </source>
</evidence>
<dbReference type="PANTHER" id="PTHR14387">
    <property type="entry name" value="THADA/DEATH RECEPTOR INTERACTING PROTEIN"/>
    <property type="match status" value="1"/>
</dbReference>
<evidence type="ECO:0000313" key="5">
    <source>
        <dbReference type="EMBL" id="GCB75988.1"/>
    </source>
</evidence>
<sequence>MALQCVLLYAQRSAMFLFRQVEGVLESIHSSFSLLLDIYRLECSHFEDVEFPLYSFLLQRLKALSWQMKAKYLLLSSLASCFGVKKVLDDYEELPNHLFNCLATKHLCSPASHLYRTILQQHRLEYTLTQGTVSEQELAENWAQQWMEILAEALSSDLPLFQQNTANYFLVQTLRIFPASFHVLSRAFDGRPGHHLGWITLLNAQQINSGSLPTDTETLKKLRASLHCLDDRVRLSALSLLCVSPKTNQALSPRNLSLLREFLPLNLNCNSSSFRHLLQASVKKALVRIRDSCLLHLRAQRRSHSNRKTGEGVQEPAAIVSEGVGFVQWLLELSITSLLPSLNYQRKKTALLLMEALLETCTDSWSPIKRKGQPPEDMTDLVNFVRQRGCWKFLSQPNLRILLACLMDGTNEIRELAAKLIVTYLPMPLPPPLATGLFERAVRNLCSPRVPQAEAGALMLKTALQKSDVLVLQGIVAQGEAPVEKWSQPLNFVTYLHQLLEEQYRVARADLLQAAGTKPMHGLIMALRKCLAEVPETLSSLWQEPLTRRWRQFITQLVDTLSNISHFLLGILSGPHRSCSQGQDTAPSFADMGIAVKAVIAVGKGLEQDVGEDSVLLTDDDKLILTCCWVTLRELGLLLGYLVELGLSPHSSADSTHLLSVTQIQNIAGVFLNILLKCRHWGAVEGCSAGLTRFCASLLKQQSPELMAIPRQILDQVLETHLRCDTDVHIFKTQDLGQFKGLLP</sequence>
<evidence type="ECO:0000259" key="4">
    <source>
        <dbReference type="Pfam" id="PF25150"/>
    </source>
</evidence>
<evidence type="ECO:0000313" key="6">
    <source>
        <dbReference type="Proteomes" id="UP000288216"/>
    </source>
</evidence>
<dbReference type="EMBL" id="BFAA01011290">
    <property type="protein sequence ID" value="GCB75988.1"/>
    <property type="molecule type" value="Genomic_DNA"/>
</dbReference>
<comment type="similarity">
    <text evidence="1">Belongs to the THADA family.</text>
</comment>
<evidence type="ECO:0000256" key="1">
    <source>
        <dbReference type="ARBA" id="ARBA00010409"/>
    </source>
</evidence>
<accession>A0A401PS92</accession>
<gene>
    <name evidence="5" type="ORF">scyTo_0017408</name>
</gene>
<dbReference type="InterPro" id="IPR016024">
    <property type="entry name" value="ARM-type_fold"/>
</dbReference>
<dbReference type="GO" id="GO:0030488">
    <property type="term" value="P:tRNA methylation"/>
    <property type="evidence" value="ECO:0007669"/>
    <property type="project" value="TreeGrafter"/>
</dbReference>
<dbReference type="AlphaFoldDB" id="A0A401PS92"/>
<feature type="domain" description="DUF2428" evidence="3">
    <location>
        <begin position="553"/>
        <end position="720"/>
    </location>
</feature>
<name>A0A401PS92_SCYTO</name>
<reference evidence="5 6" key="1">
    <citation type="journal article" date="2018" name="Nat. Ecol. Evol.">
        <title>Shark genomes provide insights into elasmobranch evolution and the origin of vertebrates.</title>
        <authorList>
            <person name="Hara Y"/>
            <person name="Yamaguchi K"/>
            <person name="Onimaru K"/>
            <person name="Kadota M"/>
            <person name="Koyanagi M"/>
            <person name="Keeley SD"/>
            <person name="Tatsumi K"/>
            <person name="Tanaka K"/>
            <person name="Motone F"/>
            <person name="Kageyama Y"/>
            <person name="Nozu R"/>
            <person name="Adachi N"/>
            <person name="Nishimura O"/>
            <person name="Nakagawa R"/>
            <person name="Tanegashima C"/>
            <person name="Kiyatake I"/>
            <person name="Matsumoto R"/>
            <person name="Murakumo K"/>
            <person name="Nishida K"/>
            <person name="Terakita A"/>
            <person name="Kuratani S"/>
            <person name="Sato K"/>
            <person name="Hyodo S Kuraku.S."/>
        </authorList>
    </citation>
    <scope>NUCLEOTIDE SEQUENCE [LARGE SCALE GENOMIC DNA]</scope>
</reference>
<feature type="non-terminal residue" evidence="5">
    <location>
        <position position="744"/>
    </location>
</feature>
<comment type="function">
    <text evidence="2">Together with methyltransferase FTSJ1, methylates the 2'-O-ribose of nucleotides at position 32 of the anticodon loop of substrate tRNAs.</text>
</comment>
<dbReference type="STRING" id="75743.A0A401PS92"/>
<protein>
    <submittedName>
        <fullName evidence="5">Uncharacterized protein</fullName>
    </submittedName>
</protein>